<evidence type="ECO:0000256" key="1">
    <source>
        <dbReference type="SAM" id="SignalP"/>
    </source>
</evidence>
<sequence>MRRLLFAGAAAVLGVAAAACGGSNPVTVTGGHGPGDGHMSAMAAPPEGAIRVGLRNWSVDPAVTSARAGKVVFWAVHEMDHAHGHDEGGQVHDLQVLKKTGDGSWELAGQVRNLGMGEAALLELNLEPGEYELACTVVEETTSGVVSHYAKGMRTPFTVTGS</sequence>
<dbReference type="PROSITE" id="PS51257">
    <property type="entry name" value="PROKAR_LIPOPROTEIN"/>
    <property type="match status" value="1"/>
</dbReference>
<gene>
    <name evidence="2" type="ORF">O0235_08690</name>
</gene>
<evidence type="ECO:0008006" key="4">
    <source>
        <dbReference type="Google" id="ProtNLM"/>
    </source>
</evidence>
<evidence type="ECO:0000313" key="3">
    <source>
        <dbReference type="Proteomes" id="UP001212803"/>
    </source>
</evidence>
<keyword evidence="3" id="KW-1185">Reference proteome</keyword>
<accession>A0ABY7M4A5</accession>
<dbReference type="SUPFAM" id="SSF49503">
    <property type="entry name" value="Cupredoxins"/>
    <property type="match status" value="1"/>
</dbReference>
<evidence type="ECO:0000313" key="2">
    <source>
        <dbReference type="EMBL" id="WBL34870.1"/>
    </source>
</evidence>
<reference evidence="2 3" key="1">
    <citation type="journal article" date="2023" name="ISME J.">
        <title>Thermophilic Dehalococcoidia with unusual traits shed light on an unexpected past.</title>
        <authorList>
            <person name="Palmer M."/>
            <person name="Covington J.K."/>
            <person name="Zhou E.M."/>
            <person name="Thomas S.C."/>
            <person name="Habib N."/>
            <person name="Seymour C.O."/>
            <person name="Lai D."/>
            <person name="Johnston J."/>
            <person name="Hashimi A."/>
            <person name="Jiao J.Y."/>
            <person name="Muok A.R."/>
            <person name="Liu L."/>
            <person name="Xian W.D."/>
            <person name="Zhi X.Y."/>
            <person name="Li M.M."/>
            <person name="Silva L.P."/>
            <person name="Bowen B.P."/>
            <person name="Louie K."/>
            <person name="Briegel A."/>
            <person name="Pett-Ridge J."/>
            <person name="Weber P.K."/>
            <person name="Tocheva E.I."/>
            <person name="Woyke T."/>
            <person name="Northen T.R."/>
            <person name="Mayali X."/>
            <person name="Li W.J."/>
            <person name="Hedlund B.P."/>
        </authorList>
    </citation>
    <scope>NUCLEOTIDE SEQUENCE [LARGE SCALE GENOMIC DNA]</scope>
    <source>
        <strain evidence="2 3">YIM 72310</strain>
    </source>
</reference>
<dbReference type="RefSeq" id="WP_270055398.1">
    <property type="nucleotide sequence ID" value="NZ_CP115149.1"/>
</dbReference>
<proteinExistence type="predicted"/>
<organism evidence="2 3">
    <name type="scientific">Tepidiforma flava</name>
    <dbReference type="NCBI Taxonomy" id="3004094"/>
    <lineage>
        <taxon>Bacteria</taxon>
        <taxon>Bacillati</taxon>
        <taxon>Chloroflexota</taxon>
        <taxon>Tepidiformia</taxon>
        <taxon>Tepidiformales</taxon>
        <taxon>Tepidiformaceae</taxon>
        <taxon>Tepidiforma</taxon>
    </lineage>
</organism>
<feature type="chain" id="PRO_5045347314" description="EfeO-type cupredoxin-like domain-containing protein" evidence="1">
    <location>
        <begin position="19"/>
        <end position="162"/>
    </location>
</feature>
<dbReference type="EMBL" id="CP115149">
    <property type="protein sequence ID" value="WBL34870.1"/>
    <property type="molecule type" value="Genomic_DNA"/>
</dbReference>
<dbReference type="Proteomes" id="UP001212803">
    <property type="component" value="Chromosome"/>
</dbReference>
<feature type="signal peptide" evidence="1">
    <location>
        <begin position="1"/>
        <end position="18"/>
    </location>
</feature>
<name>A0ABY7M4A5_9CHLR</name>
<dbReference type="InterPro" id="IPR008972">
    <property type="entry name" value="Cupredoxin"/>
</dbReference>
<dbReference type="Gene3D" id="2.60.40.420">
    <property type="entry name" value="Cupredoxins - blue copper proteins"/>
    <property type="match status" value="1"/>
</dbReference>
<keyword evidence="1" id="KW-0732">Signal</keyword>
<protein>
    <recommendedName>
        <fullName evidence="4">EfeO-type cupredoxin-like domain-containing protein</fullName>
    </recommendedName>
</protein>